<dbReference type="InterPro" id="IPR011009">
    <property type="entry name" value="Kinase-like_dom_sf"/>
</dbReference>
<dbReference type="InterPro" id="IPR008271">
    <property type="entry name" value="Ser/Thr_kinase_AS"/>
</dbReference>
<evidence type="ECO:0000256" key="1">
    <source>
        <dbReference type="PROSITE-ProRule" id="PRU00023"/>
    </source>
</evidence>
<dbReference type="CDD" id="cd14014">
    <property type="entry name" value="STKc_PknB_like"/>
    <property type="match status" value="1"/>
</dbReference>
<dbReference type="InParanoid" id="A9VDU6"/>
<evidence type="ECO:0000259" key="3">
    <source>
        <dbReference type="PROSITE" id="PS50011"/>
    </source>
</evidence>
<dbReference type="PROSITE" id="PS50088">
    <property type="entry name" value="ANK_REPEAT"/>
    <property type="match status" value="1"/>
</dbReference>
<dbReference type="InterPro" id="IPR002110">
    <property type="entry name" value="Ankyrin_rpt"/>
</dbReference>
<dbReference type="Pfam" id="PF00069">
    <property type="entry name" value="Pkinase"/>
    <property type="match status" value="1"/>
</dbReference>
<dbReference type="STRING" id="81824.A9VDU6"/>
<dbReference type="SMART" id="SM00248">
    <property type="entry name" value="ANK"/>
    <property type="match status" value="1"/>
</dbReference>
<feature type="region of interest" description="Disordered" evidence="2">
    <location>
        <begin position="1362"/>
        <end position="1387"/>
    </location>
</feature>
<dbReference type="InterPro" id="IPR036770">
    <property type="entry name" value="Ankyrin_rpt-contain_sf"/>
</dbReference>
<dbReference type="SUPFAM" id="SSF48403">
    <property type="entry name" value="Ankyrin repeat"/>
    <property type="match status" value="1"/>
</dbReference>
<dbReference type="GO" id="GO:0005524">
    <property type="term" value="F:ATP binding"/>
    <property type="evidence" value="ECO:0007669"/>
    <property type="project" value="InterPro"/>
</dbReference>
<dbReference type="Gene3D" id="3.90.228.10">
    <property type="match status" value="2"/>
</dbReference>
<feature type="region of interest" description="Disordered" evidence="2">
    <location>
        <begin position="164"/>
        <end position="183"/>
    </location>
</feature>
<dbReference type="eggNOG" id="KOG0575">
    <property type="taxonomic scope" value="Eukaryota"/>
</dbReference>
<dbReference type="SUPFAM" id="SSF56112">
    <property type="entry name" value="Protein kinase-like (PK-like)"/>
    <property type="match status" value="1"/>
</dbReference>
<protein>
    <recommendedName>
        <fullName evidence="3">Protein kinase domain-containing protein</fullName>
    </recommendedName>
</protein>
<evidence type="ECO:0000256" key="2">
    <source>
        <dbReference type="SAM" id="MobiDB-lite"/>
    </source>
</evidence>
<dbReference type="SMART" id="SM00220">
    <property type="entry name" value="S_TKc"/>
    <property type="match status" value="1"/>
</dbReference>
<dbReference type="InterPro" id="IPR000719">
    <property type="entry name" value="Prot_kinase_dom"/>
</dbReference>
<evidence type="ECO:0000313" key="5">
    <source>
        <dbReference type="Proteomes" id="UP000001357"/>
    </source>
</evidence>
<dbReference type="InterPro" id="IPR012317">
    <property type="entry name" value="Poly(ADP-ribose)pol_cat_dom"/>
</dbReference>
<dbReference type="GO" id="GO:0003950">
    <property type="term" value="F:NAD+ poly-ADP-ribosyltransferase activity"/>
    <property type="evidence" value="ECO:0007669"/>
    <property type="project" value="InterPro"/>
</dbReference>
<dbReference type="PROSITE" id="PS50011">
    <property type="entry name" value="PROTEIN_KINASE_DOM"/>
    <property type="match status" value="1"/>
</dbReference>
<dbReference type="PANTHER" id="PTHR24144:SF5">
    <property type="entry name" value="BTB DOMAIN-CONTAINING PROTEIN"/>
    <property type="match status" value="1"/>
</dbReference>
<gene>
    <name evidence="4" type="ORF">MONBRDRAFT_12954</name>
</gene>
<dbReference type="Pfam" id="PF00023">
    <property type="entry name" value="Ank"/>
    <property type="match status" value="1"/>
</dbReference>
<dbReference type="EMBL" id="CH991590">
    <property type="protein sequence ID" value="EDQ84323.1"/>
    <property type="molecule type" value="Genomic_DNA"/>
</dbReference>
<dbReference type="PROSITE" id="PS00108">
    <property type="entry name" value="PROTEIN_KINASE_ST"/>
    <property type="match status" value="1"/>
</dbReference>
<dbReference type="GO" id="GO:0004672">
    <property type="term" value="F:protein kinase activity"/>
    <property type="evidence" value="ECO:0007669"/>
    <property type="project" value="InterPro"/>
</dbReference>
<proteinExistence type="predicted"/>
<reference evidence="4 5" key="1">
    <citation type="journal article" date="2008" name="Nature">
        <title>The genome of the choanoflagellate Monosiga brevicollis and the origin of metazoans.</title>
        <authorList>
            <consortium name="JGI Sequencing"/>
            <person name="King N."/>
            <person name="Westbrook M.J."/>
            <person name="Young S.L."/>
            <person name="Kuo A."/>
            <person name="Abedin M."/>
            <person name="Chapman J."/>
            <person name="Fairclough S."/>
            <person name="Hellsten U."/>
            <person name="Isogai Y."/>
            <person name="Letunic I."/>
            <person name="Marr M."/>
            <person name="Pincus D."/>
            <person name="Putnam N."/>
            <person name="Rokas A."/>
            <person name="Wright K.J."/>
            <person name="Zuzow R."/>
            <person name="Dirks W."/>
            <person name="Good M."/>
            <person name="Goodstein D."/>
            <person name="Lemons D."/>
            <person name="Li W."/>
            <person name="Lyons J.B."/>
            <person name="Morris A."/>
            <person name="Nichols S."/>
            <person name="Richter D.J."/>
            <person name="Salamov A."/>
            <person name="Bork P."/>
            <person name="Lim W.A."/>
            <person name="Manning G."/>
            <person name="Miller W.T."/>
            <person name="McGinnis W."/>
            <person name="Shapiro H."/>
            <person name="Tjian R."/>
            <person name="Grigoriev I.V."/>
            <person name="Rokhsar D."/>
        </authorList>
    </citation>
    <scope>NUCLEOTIDE SEQUENCE [LARGE SCALE GENOMIC DNA]</scope>
    <source>
        <strain evidence="5">MX1 / ATCC 50154</strain>
    </source>
</reference>
<feature type="compositionally biased region" description="Basic residues" evidence="2">
    <location>
        <begin position="1366"/>
        <end position="1382"/>
    </location>
</feature>
<name>A9VDU6_MONBE</name>
<dbReference type="Pfam" id="PF00644">
    <property type="entry name" value="PARP"/>
    <property type="match status" value="2"/>
</dbReference>
<dbReference type="PANTHER" id="PTHR24144">
    <property type="entry name" value="ANKYRIN REPEAT DOMAIN-CONTAINING PROTEIN 49"/>
    <property type="match status" value="1"/>
</dbReference>
<organism evidence="4 5">
    <name type="scientific">Monosiga brevicollis</name>
    <name type="common">Choanoflagellate</name>
    <dbReference type="NCBI Taxonomy" id="81824"/>
    <lineage>
        <taxon>Eukaryota</taxon>
        <taxon>Choanoflagellata</taxon>
        <taxon>Craspedida</taxon>
        <taxon>Salpingoecidae</taxon>
        <taxon>Monosiga</taxon>
    </lineage>
</organism>
<feature type="region of interest" description="Disordered" evidence="2">
    <location>
        <begin position="1437"/>
        <end position="1468"/>
    </location>
</feature>
<dbReference type="GeneID" id="5896146"/>
<sequence length="1468" mass="161180">MPRADGERKLIITRALLGRAYAHPSPPFGALAPPLLPDAPNNEREATDLASQSTTCAWAIKSTCPCNCHRELLAKDPQEALQLLTSWDPQRIRDAAQYKGWGGWTPLHEACIMGHVKVVEMLLKHGVDTEAKDWIGQTPLVVGRGQGHGVKLEPVFAAHEARLSQPPAPLAPPTPAPPSAWLPPLPTTPTLEVSLLPHLVFPNAFTTPIPTASSNLITTNGTTQPSIRPRPLLWWRWTSGSSRSCPRTTTHPLPHLDAFISGAAKQNPNLATAVASIRKTIDEAPPEFPAMDWPAFQATITQALNALDQALAAPKALNSRLGQLDPNTDSLESVLQELHDITAGFELQPAFLELQTVLAACPAPPTTPVIAPKTTPTDLAAALSKVIVLSGVEPKRQELLTSANSNLKRLVLALIDALGAVARAGTTDTIHRVETLRQCAQCVDASAPPPAETLPEAWEQLCQAHKKLSLLEQNGLEQIAQWQPPTDYEHRDWYLAFVHHESQALLQQLQDMIDWQATTLSVLTSCMSHVDSLNQGVDDESVAANEELTKVETEIQGISAALQLVPETVRSGLEQELKKLEKRRAILRQQLSDQPHVDHVAELAQLLHQHFPALLVFLYPEQSTLGARLRTVLGPDLPASLILEAMTEVDQGLTLSSLGQLDLQYNQNHMVYKARAALPESPEQDLAVKEYAFARQHKQDQCRTFLRELRAMRQLEHPHIIPVLGALVDVHSGHPSAYLVQPWCTQGDLQQWLGKARHLATSTVMASLMTQLRTALAFMHSKGLVHRDVKLSNVMLDGEEDQPVVRLGDFDIAKAAAEATMLPCTATASSGTAGYVAPEVLFGQGRVGARPAQDAFSFGCVVYNTYMYPQTVPPARLPTDQLVDKCTWDSVAGNADFGFPHLAAEMCDSSSDLYKETRALLATDPKQRPSLFSAKQISQQLAIAQVGPAIDVLRDAPELVSEVGELLKQLNTGGREPANIAVQRVERVHNPVLWERYSAKRREMLHRIKNQVHYDQLQTATSDAPSGSPALLRDTSCQERLLLHGIAPDTMLRDKIVRLGLDYRFAGSSAGHRFGLGVYLADHPGKSHQYAGAGPNGERMLVITRALLGHAFVHPSPPSGALAPPLLPNAPNNERYDSVVATPSGEFHEVGELLKQLNTGGRGPANIAVQRVERVHNPVLWERYSAKRREMLHRIKNQVHYDQLQTATSDAPSGSPALLCDTSCQERLLLHGIAPDTMLRDKIVRLGLDYRFAGNSAGHRFGLGVYLADHPGKSHQYAGAGPNGERMLVITRALLGHAFVHPSPPSGALAPPLLPNAPNNERDSRVLIWTTDSYQQLHELHGHSDERPVACLKRSISLALLPNTQRPRRRQAPRRPTRHRRNQSNTGLGVCRTSTKCTLTVTEWSCRVLERHGPCLVGIRCEYARSEFHLGSHRTQFRTGPVRMDDGNGRYRKKASSETKHDRKQVGL</sequence>
<dbReference type="SUPFAM" id="SSF56399">
    <property type="entry name" value="ADP-ribosylation"/>
    <property type="match status" value="2"/>
</dbReference>
<feature type="compositionally biased region" description="Basic and acidic residues" evidence="2">
    <location>
        <begin position="1443"/>
        <end position="1468"/>
    </location>
</feature>
<keyword evidence="5" id="KW-1185">Reference proteome</keyword>
<feature type="domain" description="Protein kinase" evidence="3">
    <location>
        <begin position="647"/>
        <end position="941"/>
    </location>
</feature>
<dbReference type="PROSITE" id="PS50297">
    <property type="entry name" value="ANK_REP_REGION"/>
    <property type="match status" value="1"/>
</dbReference>
<dbReference type="RefSeq" id="XP_001750893.1">
    <property type="nucleotide sequence ID" value="XM_001750841.1"/>
</dbReference>
<evidence type="ECO:0000313" key="4">
    <source>
        <dbReference type="EMBL" id="EDQ84323.1"/>
    </source>
</evidence>
<dbReference type="Gene3D" id="1.10.510.10">
    <property type="entry name" value="Transferase(Phosphotransferase) domain 1"/>
    <property type="match status" value="1"/>
</dbReference>
<dbReference type="Proteomes" id="UP000001357">
    <property type="component" value="Unassembled WGS sequence"/>
</dbReference>
<feature type="repeat" description="ANK" evidence="1">
    <location>
        <begin position="102"/>
        <end position="134"/>
    </location>
</feature>
<dbReference type="Gene3D" id="1.25.40.20">
    <property type="entry name" value="Ankyrin repeat-containing domain"/>
    <property type="match status" value="1"/>
</dbReference>
<accession>A9VDU6</accession>
<dbReference type="KEGG" id="mbr:MONBRDRAFT_12954"/>
<keyword evidence="1" id="KW-0040">ANK repeat</keyword>
<feature type="compositionally biased region" description="Pro residues" evidence="2">
    <location>
        <begin position="166"/>
        <end position="183"/>
    </location>
</feature>